<dbReference type="GO" id="GO:0032040">
    <property type="term" value="C:small-subunit processome"/>
    <property type="evidence" value="ECO:0007669"/>
    <property type="project" value="InterPro"/>
</dbReference>
<feature type="compositionally biased region" description="Basic residues" evidence="1">
    <location>
        <begin position="1"/>
        <end position="18"/>
    </location>
</feature>
<dbReference type="CDD" id="cd11615">
    <property type="entry name" value="SAF_NeuB_like"/>
    <property type="match status" value="1"/>
</dbReference>
<dbReference type="InterPro" id="IPR007144">
    <property type="entry name" value="SSU_processome_Utp11"/>
</dbReference>
<dbReference type="Gene3D" id="3.20.20.70">
    <property type="entry name" value="Aldolase class I"/>
    <property type="match status" value="1"/>
</dbReference>
<dbReference type="InterPro" id="IPR051690">
    <property type="entry name" value="PseI-like"/>
</dbReference>
<dbReference type="GO" id="GO:0016051">
    <property type="term" value="P:carbohydrate biosynthetic process"/>
    <property type="evidence" value="ECO:0007669"/>
    <property type="project" value="InterPro"/>
</dbReference>
<dbReference type="Gene3D" id="3.90.1210.10">
    <property type="entry name" value="Antifreeze-like/N-acetylneuraminic acid synthase C-terminal domain"/>
    <property type="match status" value="1"/>
</dbReference>
<dbReference type="SUPFAM" id="SSF51569">
    <property type="entry name" value="Aldolase"/>
    <property type="match status" value="1"/>
</dbReference>
<dbReference type="Pfam" id="PF03998">
    <property type="entry name" value="Utp11"/>
    <property type="match status" value="1"/>
</dbReference>
<dbReference type="GO" id="GO:0047444">
    <property type="term" value="F:N-acylneuraminate-9-phosphate synthase activity"/>
    <property type="evidence" value="ECO:0007669"/>
    <property type="project" value="TreeGrafter"/>
</dbReference>
<dbReference type="InterPro" id="IPR013132">
    <property type="entry name" value="PseI/NeuA/B-like_N"/>
</dbReference>
<dbReference type="Proteomes" id="UP001152799">
    <property type="component" value="Chromosome 8"/>
</dbReference>
<dbReference type="Pfam" id="PF03102">
    <property type="entry name" value="NeuB"/>
    <property type="match status" value="1"/>
</dbReference>
<evidence type="ECO:0000259" key="2">
    <source>
        <dbReference type="Pfam" id="PF03102"/>
    </source>
</evidence>
<evidence type="ECO:0000313" key="4">
    <source>
        <dbReference type="Proteomes" id="UP001152799"/>
    </source>
</evidence>
<evidence type="ECO:0000313" key="3">
    <source>
        <dbReference type="EMBL" id="CAG9772926.1"/>
    </source>
</evidence>
<name>A0A9N9QS30_9CUCU</name>
<evidence type="ECO:0000256" key="1">
    <source>
        <dbReference type="SAM" id="MobiDB-lite"/>
    </source>
</evidence>
<dbReference type="InterPro" id="IPR036732">
    <property type="entry name" value="AFP_Neu5c_C_sf"/>
</dbReference>
<dbReference type="GO" id="GO:0006364">
    <property type="term" value="P:rRNA processing"/>
    <property type="evidence" value="ECO:0007669"/>
    <property type="project" value="InterPro"/>
</dbReference>
<dbReference type="PANTHER" id="PTHR42966">
    <property type="entry name" value="N-ACETYLNEURAMINATE SYNTHASE"/>
    <property type="match status" value="1"/>
</dbReference>
<feature type="compositionally biased region" description="Basic and acidic residues" evidence="1">
    <location>
        <begin position="19"/>
        <end position="31"/>
    </location>
</feature>
<reference evidence="3" key="1">
    <citation type="submission" date="2022-01" db="EMBL/GenBank/DDBJ databases">
        <authorList>
            <person name="King R."/>
        </authorList>
    </citation>
    <scope>NUCLEOTIDE SEQUENCE</scope>
</reference>
<sequence>MSVWKKAAKSHQKTHRERHQPESRQHLGLLEKPKDYRKRAQDYNEKKETLKVLRKRALNRNPDEFYHHMINSRTEEGRHFEKELEIEDTPEQLQLMRTQDLKYIVTKRTQEQRKIEKQQAQLHLTSVDHNITNTHIRFEKNKDKNKKLNSYKLEKLSEIELPDVDPASLQKSARTRQQLYNELAKRIKREKELAIIQQKIEMNRAIENKTNILPPKRIKKVLIYLYTHIHFKSITSVVSELGTMNTIIEKIKNSPQTFVIAEIGQNHQGNILIAKELIKIAKECGVDCVKFQKTCPQEKFTKAALEALYLGENSWGKTYGEHKAYLEFSNEEFMELQQYAQSIDVLFTASAMDEVSLKFLIEINVPFIKIGSGDSNNFLLIEEAAKSGIPLVISTGMVEFETVQRIYNLVSKYHKNFALLHCISAYPTSYEDINLKVIQDYQQKFPDIVTGYSGHEIGLHITVSAVALGAKIIERHITLDKTQKGSDHKCSLEPQELKLLIEQLRSLEVALGQPFKRVQISEKPCFEKLGKSLVYANNYTKGHKMTHKDFKVKVSVPKKGYNATKYQDILGKILLIQVAADQPIELEHFWPN</sequence>
<dbReference type="InterPro" id="IPR057736">
    <property type="entry name" value="SAF_PseI/NeuA/NeuB"/>
</dbReference>
<organism evidence="3 4">
    <name type="scientific">Ceutorhynchus assimilis</name>
    <name type="common">cabbage seed weevil</name>
    <dbReference type="NCBI Taxonomy" id="467358"/>
    <lineage>
        <taxon>Eukaryota</taxon>
        <taxon>Metazoa</taxon>
        <taxon>Ecdysozoa</taxon>
        <taxon>Arthropoda</taxon>
        <taxon>Hexapoda</taxon>
        <taxon>Insecta</taxon>
        <taxon>Pterygota</taxon>
        <taxon>Neoptera</taxon>
        <taxon>Endopterygota</taxon>
        <taxon>Coleoptera</taxon>
        <taxon>Polyphaga</taxon>
        <taxon>Cucujiformia</taxon>
        <taxon>Curculionidae</taxon>
        <taxon>Ceutorhynchinae</taxon>
        <taxon>Ceutorhynchus</taxon>
    </lineage>
</organism>
<accession>A0A9N9QS30</accession>
<protein>
    <recommendedName>
        <fullName evidence="2">PseI/NeuA/B-like domain-containing protein</fullName>
    </recommendedName>
</protein>
<dbReference type="OrthoDB" id="9928645at2759"/>
<keyword evidence="4" id="KW-1185">Reference proteome</keyword>
<dbReference type="AlphaFoldDB" id="A0A9N9QS30"/>
<proteinExistence type="predicted"/>
<gene>
    <name evidence="3" type="ORF">CEUTPL_LOCUS13327</name>
</gene>
<dbReference type="InterPro" id="IPR013785">
    <property type="entry name" value="Aldolase_TIM"/>
</dbReference>
<dbReference type="EMBL" id="OU892284">
    <property type="protein sequence ID" value="CAG9772926.1"/>
    <property type="molecule type" value="Genomic_DNA"/>
</dbReference>
<dbReference type="PANTHER" id="PTHR42966:SF1">
    <property type="entry name" value="SIALIC ACID SYNTHASE"/>
    <property type="match status" value="1"/>
</dbReference>
<dbReference type="SUPFAM" id="SSF51269">
    <property type="entry name" value="AFP III-like domain"/>
    <property type="match status" value="1"/>
</dbReference>
<feature type="domain" description="PseI/NeuA/B-like" evidence="2">
    <location>
        <begin position="277"/>
        <end position="513"/>
    </location>
</feature>
<feature type="region of interest" description="Disordered" evidence="1">
    <location>
        <begin position="1"/>
        <end position="31"/>
    </location>
</feature>